<accession>F8NT80</accession>
<gene>
    <name evidence="2" type="ORF">SERLADRAFT_448516</name>
</gene>
<dbReference type="EMBL" id="GL945433">
    <property type="protein sequence ID" value="EGO25553.1"/>
    <property type="molecule type" value="Genomic_DNA"/>
</dbReference>
<organism>
    <name type="scientific">Serpula lacrymans var. lacrymans (strain S7.9)</name>
    <name type="common">Dry rot fungus</name>
    <dbReference type="NCBI Taxonomy" id="578457"/>
    <lineage>
        <taxon>Eukaryota</taxon>
        <taxon>Fungi</taxon>
        <taxon>Dikarya</taxon>
        <taxon>Basidiomycota</taxon>
        <taxon>Agaricomycotina</taxon>
        <taxon>Agaricomycetes</taxon>
        <taxon>Agaricomycetidae</taxon>
        <taxon>Boletales</taxon>
        <taxon>Coniophorineae</taxon>
        <taxon>Serpulaceae</taxon>
        <taxon>Serpula</taxon>
    </lineage>
</organism>
<feature type="compositionally biased region" description="Polar residues" evidence="1">
    <location>
        <begin position="28"/>
        <end position="37"/>
    </location>
</feature>
<dbReference type="GeneID" id="18816482"/>
<protein>
    <submittedName>
        <fullName evidence="2">Uncharacterized protein</fullName>
    </submittedName>
</protein>
<name>F8NT80_SERL9</name>
<proteinExistence type="predicted"/>
<dbReference type="InterPro" id="IPR008949">
    <property type="entry name" value="Isoprenoid_synthase_dom_sf"/>
</dbReference>
<dbReference type="KEGG" id="sla:SERLADRAFT_448516"/>
<feature type="region of interest" description="Disordered" evidence="1">
    <location>
        <begin position="28"/>
        <end position="55"/>
    </location>
</feature>
<dbReference type="Gene3D" id="1.10.600.10">
    <property type="entry name" value="Farnesyl Diphosphate Synthase"/>
    <property type="match status" value="1"/>
</dbReference>
<reference evidence="2" key="1">
    <citation type="submission" date="2011-04" db="EMBL/GenBank/DDBJ databases">
        <title>Evolution of plant cell wall degrading machinery underlies the functional diversity of forest fungi.</title>
        <authorList>
            <consortium name="US DOE Joint Genome Institute (JGI-PGF)"/>
            <person name="Eastwood D.C."/>
            <person name="Floudas D."/>
            <person name="Binder M."/>
            <person name="Majcherczyk A."/>
            <person name="Schneider P."/>
            <person name="Aerts A."/>
            <person name="Asiegbu F.O."/>
            <person name="Baker S.E."/>
            <person name="Barry K."/>
            <person name="Bendiksby M."/>
            <person name="Blumentritt M."/>
            <person name="Coutinho P.M."/>
            <person name="Cullen D."/>
            <person name="Cullen D."/>
            <person name="Gathman A."/>
            <person name="Goodell B."/>
            <person name="Henrissat B."/>
            <person name="Ihrmark K."/>
            <person name="Kauserud H."/>
            <person name="Kohler A."/>
            <person name="LaButti K."/>
            <person name="Lapidus A."/>
            <person name="Lavin J.L."/>
            <person name="Lee Y.-H."/>
            <person name="Lindquist E."/>
            <person name="Lilly W."/>
            <person name="Lucas S."/>
            <person name="Morin E."/>
            <person name="Murat C."/>
            <person name="Oguiza J.A."/>
            <person name="Park J."/>
            <person name="Pisabarro A.G."/>
            <person name="Riley R."/>
            <person name="Rosling A."/>
            <person name="Salamov A."/>
            <person name="Schmidt O."/>
            <person name="Schmutz J."/>
            <person name="Skrede I."/>
            <person name="Stenlid J."/>
            <person name="Wiebenga A."/>
            <person name="Xie X."/>
            <person name="Kues U."/>
            <person name="Hibbett D.S."/>
            <person name="Hoffmeister D."/>
            <person name="Hogberg N."/>
            <person name="Martin F."/>
            <person name="Grigoriev I.V."/>
            <person name="Watkinson S.C."/>
        </authorList>
    </citation>
    <scope>NUCLEOTIDE SEQUENCE</scope>
    <source>
        <strain evidence="2">S7.9</strain>
    </source>
</reference>
<dbReference type="OrthoDB" id="2998174at2759"/>
<dbReference type="Proteomes" id="UP000008064">
    <property type="component" value="Unassembled WGS sequence"/>
</dbReference>
<sequence length="235" mass="27012">MEKRLLTVDPRVGASTLDMGYQRLLAQQHHSQMSLPSSKGARINPKREENKQGTLPVPLKGDAVSFPRYLRQKTGVSEPYAAAIFKANRGQQLPLTRFIHVLPDLTYHIEVMNDLLSFHKEEMEGESFNMIHLRTQALRSASRKGSQGGWTLMDTFNLLCDEVREATFRIDAMLRLGEVEKRLASGERQRHGEEGVCMTVDEAIAKQWRGFRDGYISWHLESRRYKLDFLKAEYC</sequence>
<evidence type="ECO:0000256" key="1">
    <source>
        <dbReference type="SAM" id="MobiDB-lite"/>
    </source>
</evidence>
<dbReference type="RefSeq" id="XP_007317675.1">
    <property type="nucleotide sequence ID" value="XM_007317613.1"/>
</dbReference>
<dbReference type="HOGENOM" id="CLU_1180829_0_0_1"/>
<dbReference type="AlphaFoldDB" id="F8NT80"/>
<evidence type="ECO:0000313" key="2">
    <source>
        <dbReference type="EMBL" id="EGO25553.1"/>
    </source>
</evidence>
<dbReference type="SUPFAM" id="SSF48576">
    <property type="entry name" value="Terpenoid synthases"/>
    <property type="match status" value="1"/>
</dbReference>